<dbReference type="STRING" id="1454201.NMS_1416"/>
<evidence type="ECO:0000313" key="1">
    <source>
        <dbReference type="EMBL" id="BAO55425.1"/>
    </source>
</evidence>
<dbReference type="HOGENOM" id="CLU_1466777_0_0_10"/>
<reference evidence="1 2" key="1">
    <citation type="journal article" date="2014" name="Proc. Natl. Acad. Sci. U.S.A.">
        <title>Functional characterization of flavobacteria rhodopsins reveals a unique class of light-driven chloride pump in bacteria.</title>
        <authorList>
            <person name="Yoshizawa S."/>
            <person name="Kumagai Y."/>
            <person name="Kim H."/>
            <person name="Ogura Y."/>
            <person name="Hayashi T."/>
            <person name="Iwasaki W."/>
            <person name="DeLong E.F."/>
            <person name="Kogure K."/>
        </authorList>
    </citation>
    <scope>NUCLEOTIDE SEQUENCE [LARGE SCALE GENOMIC DNA]</scope>
    <source>
        <strain evidence="1 2">S1-08</strain>
    </source>
</reference>
<protein>
    <submittedName>
        <fullName evidence="1">Uncharacterized protein</fullName>
    </submittedName>
</protein>
<name>W8VR36_9FLAO</name>
<accession>W8VR36</accession>
<keyword evidence="2" id="KW-1185">Reference proteome</keyword>
<dbReference type="Proteomes" id="UP000031760">
    <property type="component" value="Chromosome"/>
</dbReference>
<evidence type="ECO:0000313" key="2">
    <source>
        <dbReference type="Proteomes" id="UP000031760"/>
    </source>
</evidence>
<dbReference type="KEGG" id="nmf:NMS_1416"/>
<sequence length="184" mass="19960">MKIVNFLRLFGICLFSLYIVSCEDDVEDFEPVSINPPAINSDSNFAINRTSYNLKAALGNQVTVDGTEGYQFVFIGNGLTAINGVIEGRGAIVQLVLFKNDNPREVSGTYLIRDNEANLTAQLAYSLEFDPSVAGDADDQLASGTVVVEELANNQIRMTISDAVTTTGMQDFTLFFEGGVLVLN</sequence>
<dbReference type="EMBL" id="AP014548">
    <property type="protein sequence ID" value="BAO55425.1"/>
    <property type="molecule type" value="Genomic_DNA"/>
</dbReference>
<gene>
    <name evidence="1" type="ORF">NMS_1416</name>
</gene>
<proteinExistence type="predicted"/>
<dbReference type="RefSeq" id="WP_041496035.1">
    <property type="nucleotide sequence ID" value="NZ_AP014548.1"/>
</dbReference>
<organism evidence="1 2">
    <name type="scientific">Nonlabens marinus S1-08</name>
    <dbReference type="NCBI Taxonomy" id="1454201"/>
    <lineage>
        <taxon>Bacteria</taxon>
        <taxon>Pseudomonadati</taxon>
        <taxon>Bacteroidota</taxon>
        <taxon>Flavobacteriia</taxon>
        <taxon>Flavobacteriales</taxon>
        <taxon>Flavobacteriaceae</taxon>
        <taxon>Nonlabens</taxon>
    </lineage>
</organism>
<dbReference type="AlphaFoldDB" id="W8VR36"/>